<dbReference type="InterPro" id="IPR035899">
    <property type="entry name" value="DBL_dom_sf"/>
</dbReference>
<dbReference type="GO" id="GO:0005085">
    <property type="term" value="F:guanyl-nucleotide exchange factor activity"/>
    <property type="evidence" value="ECO:0007669"/>
    <property type="project" value="InterPro"/>
</dbReference>
<reference evidence="3 4" key="1">
    <citation type="journal article" date="2018" name="Evol. Lett.">
        <title>Horizontal gene cluster transfer increased hallucinogenic mushroom diversity.</title>
        <authorList>
            <person name="Reynolds H.T."/>
            <person name="Vijayakumar V."/>
            <person name="Gluck-Thaler E."/>
            <person name="Korotkin H.B."/>
            <person name="Matheny P.B."/>
            <person name="Slot J.C."/>
        </authorList>
    </citation>
    <scope>NUCLEOTIDE SEQUENCE [LARGE SCALE GENOMIC DNA]</scope>
    <source>
        <strain evidence="3 4">2631</strain>
    </source>
</reference>
<dbReference type="Proteomes" id="UP000283269">
    <property type="component" value="Unassembled WGS sequence"/>
</dbReference>
<dbReference type="EMBL" id="NHYD01002055">
    <property type="protein sequence ID" value="PPQ88649.1"/>
    <property type="molecule type" value="Genomic_DNA"/>
</dbReference>
<dbReference type="InterPro" id="IPR000219">
    <property type="entry name" value="DH_dom"/>
</dbReference>
<dbReference type="Pfam" id="PF00621">
    <property type="entry name" value="RhoGEF"/>
    <property type="match status" value="1"/>
</dbReference>
<name>A0A409XCW9_PSICY</name>
<keyword evidence="4" id="KW-1185">Reference proteome</keyword>
<organism evidence="3 4">
    <name type="scientific">Psilocybe cyanescens</name>
    <dbReference type="NCBI Taxonomy" id="93625"/>
    <lineage>
        <taxon>Eukaryota</taxon>
        <taxon>Fungi</taxon>
        <taxon>Dikarya</taxon>
        <taxon>Basidiomycota</taxon>
        <taxon>Agaricomycotina</taxon>
        <taxon>Agaricomycetes</taxon>
        <taxon>Agaricomycetidae</taxon>
        <taxon>Agaricales</taxon>
        <taxon>Agaricineae</taxon>
        <taxon>Strophariaceae</taxon>
        <taxon>Psilocybe</taxon>
    </lineage>
</organism>
<accession>A0A409XCW9</accession>
<feature type="compositionally biased region" description="Polar residues" evidence="1">
    <location>
        <begin position="745"/>
        <end position="755"/>
    </location>
</feature>
<feature type="region of interest" description="Disordered" evidence="1">
    <location>
        <begin position="510"/>
        <end position="755"/>
    </location>
</feature>
<dbReference type="PROSITE" id="PS50010">
    <property type="entry name" value="DH_2"/>
    <property type="match status" value="1"/>
</dbReference>
<sequence length="919" mass="98914">MNDLQPDPVFNSRAPSPMDAKLPPPPPQDSNEPLVPPPPSKLQSSPSLPPVQVPQALTLPPFNSLGTGLNAPLTPTTPTSPSAPDGKPKRGNPLTDLVDTEKAFVDQLTGIIRAIAAAWSRSNLPPPELDTMFRSIEGIYKANRGLHTKLKDISADPKSAGELGGLLIKWIDDLKKPYETYCNKYSSGFDTWQPVQSNPRLGPILAQFSSSNTAPSNAGIWTLDSLFLLPKTRLKYYLKLYNRLLKNTDNRLLVGAVETLNHLLDILDNRSSIKVGEREPEAPVVPLLETEDEIVIDMRNHSLSPPGPANPTLRSIDNDGKTGSETSSNRGSASGGERSSRESESTSLSRASTQTLSMPITDLERRLSTERTLDIFTMTSKAVKLQMSPPSLTFTREFRTSLDVVIRFTPRATGVEVIHQQGHIFLLSDLFLVCERMLPEDRDKWGSGGADMWLCYPPLAGKVLRVSEVTGQNNALQVAIMRKEHLILETDSLESRNRLLTHFRECTEFSGSLPPPSKQPPPPVPSLNAFPGNQSGMKVTSAPMDSRMGDHGNTDSSLPTNHRESAGSSELPPLPPAYPSSEGKPLPSPSDLKNRSDAPLHSVSGPPFLRTSASAQPFPRGPPLGPNAVIPPARSTSYLPGTNGESSTGPNYPPPNGQYGPGPYPGNAQSGPGPSIQHPVYPLNPGARPHFPPGGLPPPRPPSAPNMGPGPIHKAPSIRSLGSQYSQPEALAPPVPRFLPGQGPNHMNQGPRTNSYAGGMLAPQARPMLPSAQLGQRSVSMAEIPFTEPSPPNSPLQEPQHLGPVVSTISAQMKCKVFLQQHHAQWKSLGSAKLKLYRQEPTNVKQLVVEADNKDKSVLISTIVLTDGVERVGKTGVAIELSDKGARTGIVYMIQLRNEASAGGLFDSLLAGSDRATRG</sequence>
<evidence type="ECO:0000259" key="2">
    <source>
        <dbReference type="PROSITE" id="PS50010"/>
    </source>
</evidence>
<dbReference type="GO" id="GO:0031267">
    <property type="term" value="F:small GTPase binding"/>
    <property type="evidence" value="ECO:0007669"/>
    <property type="project" value="TreeGrafter"/>
</dbReference>
<feature type="compositionally biased region" description="Low complexity" evidence="1">
    <location>
        <begin position="66"/>
        <end position="84"/>
    </location>
</feature>
<feature type="compositionally biased region" description="Low complexity" evidence="1">
    <location>
        <begin position="327"/>
        <end position="337"/>
    </location>
</feature>
<dbReference type="PANTHER" id="PTHR45924:SF2">
    <property type="entry name" value="FI17866P1"/>
    <property type="match status" value="1"/>
</dbReference>
<feature type="compositionally biased region" description="Pro residues" evidence="1">
    <location>
        <begin position="22"/>
        <end position="40"/>
    </location>
</feature>
<dbReference type="SUPFAM" id="SSF48065">
    <property type="entry name" value="DBL homology domain (DH-domain)"/>
    <property type="match status" value="1"/>
</dbReference>
<proteinExistence type="predicted"/>
<gene>
    <name evidence="3" type="ORF">CVT25_010225</name>
</gene>
<evidence type="ECO:0000256" key="1">
    <source>
        <dbReference type="SAM" id="MobiDB-lite"/>
    </source>
</evidence>
<evidence type="ECO:0000313" key="3">
    <source>
        <dbReference type="EMBL" id="PPQ88649.1"/>
    </source>
</evidence>
<dbReference type="PANTHER" id="PTHR45924">
    <property type="entry name" value="FI17866P1"/>
    <property type="match status" value="1"/>
</dbReference>
<protein>
    <recommendedName>
        <fullName evidence="2">DH domain-containing protein</fullName>
    </recommendedName>
</protein>
<feature type="region of interest" description="Disordered" evidence="1">
    <location>
        <begin position="1"/>
        <end position="95"/>
    </location>
</feature>
<comment type="caution">
    <text evidence="3">The sequence shown here is derived from an EMBL/GenBank/DDBJ whole genome shotgun (WGS) entry which is preliminary data.</text>
</comment>
<dbReference type="STRING" id="93625.A0A409XCW9"/>
<dbReference type="OrthoDB" id="6244550at2759"/>
<feature type="compositionally biased region" description="Pro residues" evidence="1">
    <location>
        <begin position="690"/>
        <end position="704"/>
    </location>
</feature>
<evidence type="ECO:0000313" key="4">
    <source>
        <dbReference type="Proteomes" id="UP000283269"/>
    </source>
</evidence>
<dbReference type="SMART" id="SM00325">
    <property type="entry name" value="RhoGEF"/>
    <property type="match status" value="1"/>
</dbReference>
<feature type="domain" description="DH" evidence="2">
    <location>
        <begin position="89"/>
        <end position="270"/>
    </location>
</feature>
<feature type="compositionally biased region" description="Pro residues" evidence="1">
    <location>
        <begin position="513"/>
        <end position="525"/>
    </location>
</feature>
<dbReference type="AlphaFoldDB" id="A0A409XCW9"/>
<dbReference type="Gene3D" id="1.20.900.10">
    <property type="entry name" value="Dbl homology (DH) domain"/>
    <property type="match status" value="1"/>
</dbReference>
<feature type="compositionally biased region" description="Polar residues" evidence="1">
    <location>
        <begin position="634"/>
        <end position="648"/>
    </location>
</feature>
<feature type="region of interest" description="Disordered" evidence="1">
    <location>
        <begin position="299"/>
        <end position="363"/>
    </location>
</feature>
<dbReference type="InParanoid" id="A0A409XCW9"/>